<keyword evidence="3" id="KW-1185">Reference proteome</keyword>
<proteinExistence type="predicted"/>
<feature type="compositionally biased region" description="Low complexity" evidence="1">
    <location>
        <begin position="1"/>
        <end position="13"/>
    </location>
</feature>
<protein>
    <submittedName>
        <fullName evidence="2">Uncharacterized protein</fullName>
    </submittedName>
</protein>
<dbReference type="EMBL" id="VSRR010012526">
    <property type="protein sequence ID" value="MPC54660.1"/>
    <property type="molecule type" value="Genomic_DNA"/>
</dbReference>
<dbReference type="AlphaFoldDB" id="A0A5B7G3H2"/>
<reference evidence="2 3" key="1">
    <citation type="submission" date="2019-05" db="EMBL/GenBank/DDBJ databases">
        <title>Another draft genome of Portunus trituberculatus and its Hox gene families provides insights of decapod evolution.</title>
        <authorList>
            <person name="Jeong J.-H."/>
            <person name="Song I."/>
            <person name="Kim S."/>
            <person name="Choi T."/>
            <person name="Kim D."/>
            <person name="Ryu S."/>
            <person name="Kim W."/>
        </authorList>
    </citation>
    <scope>NUCLEOTIDE SEQUENCE [LARGE SCALE GENOMIC DNA]</scope>
    <source>
        <tissue evidence="2">Muscle</tissue>
    </source>
</reference>
<gene>
    <name evidence="2" type="ORF">E2C01_048583</name>
</gene>
<evidence type="ECO:0000256" key="1">
    <source>
        <dbReference type="SAM" id="MobiDB-lite"/>
    </source>
</evidence>
<evidence type="ECO:0000313" key="2">
    <source>
        <dbReference type="EMBL" id="MPC54660.1"/>
    </source>
</evidence>
<feature type="region of interest" description="Disordered" evidence="1">
    <location>
        <begin position="1"/>
        <end position="20"/>
    </location>
</feature>
<accession>A0A5B7G3H2</accession>
<organism evidence="2 3">
    <name type="scientific">Portunus trituberculatus</name>
    <name type="common">Swimming crab</name>
    <name type="synonym">Neptunus trituberculatus</name>
    <dbReference type="NCBI Taxonomy" id="210409"/>
    <lineage>
        <taxon>Eukaryota</taxon>
        <taxon>Metazoa</taxon>
        <taxon>Ecdysozoa</taxon>
        <taxon>Arthropoda</taxon>
        <taxon>Crustacea</taxon>
        <taxon>Multicrustacea</taxon>
        <taxon>Malacostraca</taxon>
        <taxon>Eumalacostraca</taxon>
        <taxon>Eucarida</taxon>
        <taxon>Decapoda</taxon>
        <taxon>Pleocyemata</taxon>
        <taxon>Brachyura</taxon>
        <taxon>Eubrachyura</taxon>
        <taxon>Portunoidea</taxon>
        <taxon>Portunidae</taxon>
        <taxon>Portuninae</taxon>
        <taxon>Portunus</taxon>
    </lineage>
</organism>
<dbReference type="Proteomes" id="UP000324222">
    <property type="component" value="Unassembled WGS sequence"/>
</dbReference>
<sequence length="123" mass="13722">MQEAGVGVAGRAAGPRKSSVNQWHSFSKQHIRGTQRQAYILFSARNTVPRLREGYRLAAEAVRLLRCNCCSNNLEVLQLRFNITVRRTLLEILHAAPLQSSRVDHSTHLCTLTAAPHHAGVRT</sequence>
<evidence type="ECO:0000313" key="3">
    <source>
        <dbReference type="Proteomes" id="UP000324222"/>
    </source>
</evidence>
<comment type="caution">
    <text evidence="2">The sequence shown here is derived from an EMBL/GenBank/DDBJ whole genome shotgun (WGS) entry which is preliminary data.</text>
</comment>
<name>A0A5B7G3H2_PORTR</name>